<name>A0A517SIW6_9PLAN</name>
<reference evidence="2 3" key="1">
    <citation type="submission" date="2019-02" db="EMBL/GenBank/DDBJ databases">
        <title>Deep-cultivation of Planctomycetes and their phenomic and genomic characterization uncovers novel biology.</title>
        <authorList>
            <person name="Wiegand S."/>
            <person name="Jogler M."/>
            <person name="Boedeker C."/>
            <person name="Pinto D."/>
            <person name="Vollmers J."/>
            <person name="Rivas-Marin E."/>
            <person name="Kohn T."/>
            <person name="Peeters S.H."/>
            <person name="Heuer A."/>
            <person name="Rast P."/>
            <person name="Oberbeckmann S."/>
            <person name="Bunk B."/>
            <person name="Jeske O."/>
            <person name="Meyerdierks A."/>
            <person name="Storesund J.E."/>
            <person name="Kallscheuer N."/>
            <person name="Luecker S."/>
            <person name="Lage O.M."/>
            <person name="Pohl T."/>
            <person name="Merkel B.J."/>
            <person name="Hornburger P."/>
            <person name="Mueller R.-W."/>
            <person name="Bruemmer F."/>
            <person name="Labrenz M."/>
            <person name="Spormann A.M."/>
            <person name="Op den Camp H."/>
            <person name="Overmann J."/>
            <person name="Amann R."/>
            <person name="Jetten M.S.M."/>
            <person name="Mascher T."/>
            <person name="Medema M.H."/>
            <person name="Devos D.P."/>
            <person name="Kaster A.-K."/>
            <person name="Ovreas L."/>
            <person name="Rohde M."/>
            <person name="Galperin M.Y."/>
            <person name="Jogler C."/>
        </authorList>
    </citation>
    <scope>NUCLEOTIDE SEQUENCE [LARGE SCALE GENOMIC DNA]</scope>
    <source>
        <strain evidence="2 3">Pan44</strain>
    </source>
</reference>
<dbReference type="InterPro" id="IPR006342">
    <property type="entry name" value="FkbM_mtfrase"/>
</dbReference>
<dbReference type="AlphaFoldDB" id="A0A517SIW6"/>
<dbReference type="EMBL" id="CP036271">
    <property type="protein sequence ID" value="QDT56036.1"/>
    <property type="molecule type" value="Genomic_DNA"/>
</dbReference>
<dbReference type="RefSeq" id="WP_145032776.1">
    <property type="nucleotide sequence ID" value="NZ_CP036271.1"/>
</dbReference>
<dbReference type="OrthoDB" id="276857at2"/>
<organism evidence="2 3">
    <name type="scientific">Caulifigura coniformis</name>
    <dbReference type="NCBI Taxonomy" id="2527983"/>
    <lineage>
        <taxon>Bacteria</taxon>
        <taxon>Pseudomonadati</taxon>
        <taxon>Planctomycetota</taxon>
        <taxon>Planctomycetia</taxon>
        <taxon>Planctomycetales</taxon>
        <taxon>Planctomycetaceae</taxon>
        <taxon>Caulifigura</taxon>
    </lineage>
</organism>
<dbReference type="PANTHER" id="PTHR34203">
    <property type="entry name" value="METHYLTRANSFERASE, FKBM FAMILY PROTEIN"/>
    <property type="match status" value="1"/>
</dbReference>
<gene>
    <name evidence="2" type="ORF">Pan44_40860</name>
</gene>
<sequence>MDDSGPLVADRPDRATAVRQPLVAAGPSSPCDDHALVRRLLTPAQRLKHSLIPGPVYGWMRSLRRWRRGEPELQLLAGLVDPHRTAVDVGANKGTYTWFLSRLCRHVYAYEPNPAMRWMLTRCTPQNVTVFPRALSDQAGQSVLRVPRREGRYSNNIGTLRPASTDADCELIPVTTTRLDDDGLVDVGFLKIDVEGHEQQVLRGARELIARDRPVLLVEIIAEHNGRPVDETIEFVERLGYCAHVVQGIQLEEWASVRMSRAQREASGQMNSRIRNYVFLPAAGEMARAA</sequence>
<dbReference type="InParanoid" id="A0A517SIW6"/>
<keyword evidence="3" id="KW-1185">Reference proteome</keyword>
<dbReference type="KEGG" id="ccos:Pan44_40860"/>
<dbReference type="Pfam" id="PF05050">
    <property type="entry name" value="Methyltransf_21"/>
    <property type="match status" value="1"/>
</dbReference>
<evidence type="ECO:0000313" key="2">
    <source>
        <dbReference type="EMBL" id="QDT56036.1"/>
    </source>
</evidence>
<evidence type="ECO:0000259" key="1">
    <source>
        <dbReference type="Pfam" id="PF05050"/>
    </source>
</evidence>
<evidence type="ECO:0000313" key="3">
    <source>
        <dbReference type="Proteomes" id="UP000315700"/>
    </source>
</evidence>
<feature type="domain" description="Methyltransferase FkbM" evidence="1">
    <location>
        <begin position="88"/>
        <end position="241"/>
    </location>
</feature>
<dbReference type="NCBIfam" id="TIGR01444">
    <property type="entry name" value="fkbM_fam"/>
    <property type="match status" value="1"/>
</dbReference>
<protein>
    <recommendedName>
        <fullName evidence="1">Methyltransferase FkbM domain-containing protein</fullName>
    </recommendedName>
</protein>
<dbReference type="InterPro" id="IPR029063">
    <property type="entry name" value="SAM-dependent_MTases_sf"/>
</dbReference>
<proteinExistence type="predicted"/>
<dbReference type="SUPFAM" id="SSF53335">
    <property type="entry name" value="S-adenosyl-L-methionine-dependent methyltransferases"/>
    <property type="match status" value="1"/>
</dbReference>
<dbReference type="Proteomes" id="UP000315700">
    <property type="component" value="Chromosome"/>
</dbReference>
<dbReference type="InterPro" id="IPR052514">
    <property type="entry name" value="SAM-dependent_MTase"/>
</dbReference>
<accession>A0A517SIW6</accession>
<dbReference type="Gene3D" id="3.40.50.150">
    <property type="entry name" value="Vaccinia Virus protein VP39"/>
    <property type="match status" value="1"/>
</dbReference>
<dbReference type="PANTHER" id="PTHR34203:SF15">
    <property type="entry name" value="SLL1173 PROTEIN"/>
    <property type="match status" value="1"/>
</dbReference>